<gene>
    <name evidence="1" type="ORF">C8D98_2338</name>
</gene>
<evidence type="ECO:0000313" key="2">
    <source>
        <dbReference type="Proteomes" id="UP000294614"/>
    </source>
</evidence>
<comment type="caution">
    <text evidence="1">The sequence shown here is derived from an EMBL/GenBank/DDBJ whole genome shotgun (WGS) entry which is preliminary data.</text>
</comment>
<dbReference type="EMBL" id="SMGG01000006">
    <property type="protein sequence ID" value="TCK59404.1"/>
    <property type="molecule type" value="Genomic_DNA"/>
</dbReference>
<reference evidence="1 2" key="1">
    <citation type="submission" date="2019-03" db="EMBL/GenBank/DDBJ databases">
        <title>Genomic Encyclopedia of Type Strains, Phase IV (KMG-IV): sequencing the most valuable type-strain genomes for metagenomic binning, comparative biology and taxonomic classification.</title>
        <authorList>
            <person name="Goeker M."/>
        </authorList>
    </citation>
    <scope>NUCLEOTIDE SEQUENCE [LARGE SCALE GENOMIC DNA]</scope>
    <source>
        <strain evidence="1 2">DSM 24984</strain>
    </source>
</reference>
<proteinExistence type="predicted"/>
<dbReference type="Proteomes" id="UP000294614">
    <property type="component" value="Unassembled WGS sequence"/>
</dbReference>
<evidence type="ECO:0000313" key="1">
    <source>
        <dbReference type="EMBL" id="TCK59404.1"/>
    </source>
</evidence>
<keyword evidence="2" id="KW-1185">Reference proteome</keyword>
<name>A0A4R1K5H5_9BACT</name>
<accession>A0A4R1K5H5</accession>
<protein>
    <submittedName>
        <fullName evidence="1">Uncharacterized protein</fullName>
    </submittedName>
</protein>
<sequence length="156" mass="17392">MTGFMNIFKSYRLLMVFSSLILTLAVSLAVLSAINSVIESNIQKIRSEAAGYKTGEIRTRLNDLEKALSETNPPYLNRREAKILLLETLENFRTLYGGSITEELTDSGSAYTAEMEFEIEPTDPSQIIQIADYLENSVAPVIVVKKMTFTSGGKKR</sequence>
<organism evidence="1 2">
    <name type="scientific">Seleniivibrio woodruffii</name>
    <dbReference type="NCBI Taxonomy" id="1078050"/>
    <lineage>
        <taxon>Bacteria</taxon>
        <taxon>Pseudomonadati</taxon>
        <taxon>Deferribacterota</taxon>
        <taxon>Deferribacteres</taxon>
        <taxon>Deferribacterales</taxon>
        <taxon>Geovibrionaceae</taxon>
        <taxon>Seleniivibrio</taxon>
    </lineage>
</organism>
<dbReference type="AlphaFoldDB" id="A0A4R1K5H5"/>
<dbReference type="RefSeq" id="WP_132874317.1">
    <property type="nucleotide sequence ID" value="NZ_SMGG01000006.1"/>
</dbReference>